<dbReference type="Gene3D" id="3.30.230.130">
    <property type="entry name" value="Cullin, Chain C, Domain 2"/>
    <property type="match status" value="1"/>
</dbReference>
<reference evidence="5" key="1">
    <citation type="journal article" date="2020" name="J. Eukaryot. Microbiol.">
        <title>De novo Sequencing, Assembly and Annotation of the Transcriptome for the Free-Living Testate Amoeba Arcella intermedia.</title>
        <authorList>
            <person name="Ribeiro G.M."/>
            <person name="Porfirio-Sousa A.L."/>
            <person name="Maurer-Alcala X.X."/>
            <person name="Katz L.A."/>
            <person name="Lahr D.J.G."/>
        </authorList>
    </citation>
    <scope>NUCLEOTIDE SEQUENCE</scope>
</reference>
<dbReference type="SUPFAM" id="SSF52799">
    <property type="entry name" value="(Phosphotyrosine protein) phosphatases II"/>
    <property type="match status" value="1"/>
</dbReference>
<protein>
    <recommendedName>
        <fullName evidence="6">Tyrosine specific protein phosphatases domain-containing protein</fullName>
    </recommendedName>
</protein>
<dbReference type="PROSITE" id="PS50054">
    <property type="entry name" value="TYR_PHOSPHATASE_DUAL"/>
    <property type="match status" value="1"/>
</dbReference>
<evidence type="ECO:0008006" key="6">
    <source>
        <dbReference type="Google" id="ProtNLM"/>
    </source>
</evidence>
<dbReference type="AlphaFoldDB" id="A0A6B2L0N0"/>
<dbReference type="GO" id="GO:0006511">
    <property type="term" value="P:ubiquitin-dependent protein catabolic process"/>
    <property type="evidence" value="ECO:0007669"/>
    <property type="project" value="InterPro"/>
</dbReference>
<dbReference type="Pfam" id="PF00782">
    <property type="entry name" value="DSPc"/>
    <property type="match status" value="1"/>
</dbReference>
<dbReference type="InterPro" id="IPR020422">
    <property type="entry name" value="TYR_PHOSPHATASE_DUAL_dom"/>
</dbReference>
<accession>A0A6B2L0N0</accession>
<dbReference type="PANTHER" id="PTHR11932">
    <property type="entry name" value="CULLIN"/>
    <property type="match status" value="1"/>
</dbReference>
<feature type="domain" description="Tyrosine specific protein phosphatases" evidence="3">
    <location>
        <begin position="62"/>
        <end position="130"/>
    </location>
</feature>
<dbReference type="PROSITE" id="PS50056">
    <property type="entry name" value="TYR_PHOSPHATASE_2"/>
    <property type="match status" value="1"/>
</dbReference>
<feature type="domain" description="Tyrosine-protein phosphatase" evidence="2">
    <location>
        <begin position="1"/>
        <end position="141"/>
    </location>
</feature>
<dbReference type="Pfam" id="PF26557">
    <property type="entry name" value="Cullin_AB"/>
    <property type="match status" value="1"/>
</dbReference>
<dbReference type="GO" id="GO:0031625">
    <property type="term" value="F:ubiquitin protein ligase binding"/>
    <property type="evidence" value="ECO:0007669"/>
    <property type="project" value="InterPro"/>
</dbReference>
<name>A0A6B2L0N0_9EUKA</name>
<dbReference type="SMART" id="SM00195">
    <property type="entry name" value="DSPc"/>
    <property type="match status" value="1"/>
</dbReference>
<dbReference type="InterPro" id="IPR000387">
    <property type="entry name" value="Tyr_Pase_dom"/>
</dbReference>
<dbReference type="EMBL" id="GIBP01001498">
    <property type="protein sequence ID" value="NDV30467.1"/>
    <property type="molecule type" value="Transcribed_RNA"/>
</dbReference>
<sequence length="577" mass="66060">MYVSNEYSATVQSSIVSCNIRRFVNAGYPRTTAHYALPGQDSPYKYLSLDLNDFEDMEFTKECLRSAVQFVASAIQHGEGCLVYCRGGSCRSGSVLVAYLMSTFKCSLREAYQHVGAVRPVAKPNEYQMSALVDLEIEFVGSSTLANSMESHMRLLTAHIRNVVNDKFGGRLVECVLKDQREFLLNKMVLSLATSDWSFWKLRKEEMESDEEGTQYKLLLHHINSDSWLELVRESVYLFLHSISKLFISELSDMLLSPTDKSIKLLSFVKKTILQIESLCGMSNGIQFAVYEGFSMLWSENDNIVLSWLSEYYHRMVISKGFEKLGQEKSQRIIQEILRVVRFARPNHHPIILKAFLVDYAERLWLDSPIDTLFLQQLRTSFPDVPFFKTFYEKMLSMKSDVALSANISSSFNSQHPTNFQFSASLLRSEHWLYEGNTLNCLLNLESAKVWVKFKEYFKDNFTNQSLTLLPHLGEAEIRYSIPPSTPISLIVSTLQMIILDLFNEADSLSLDDVIDNTSLSKETALQILKSLTHKPIEANGGILKFDEQTNLYSINKNFKSKTKRIRLTNQISKIKN</sequence>
<dbReference type="InterPro" id="IPR029021">
    <property type="entry name" value="Prot-tyrosine_phosphatase-like"/>
</dbReference>
<evidence type="ECO:0000256" key="1">
    <source>
        <dbReference type="PROSITE-ProRule" id="PRU00330"/>
    </source>
</evidence>
<comment type="similarity">
    <text evidence="1">Belongs to the cullin family.</text>
</comment>
<evidence type="ECO:0000259" key="2">
    <source>
        <dbReference type="PROSITE" id="PS50054"/>
    </source>
</evidence>
<dbReference type="SUPFAM" id="SSF75632">
    <property type="entry name" value="Cullin homology domain"/>
    <property type="match status" value="1"/>
</dbReference>
<dbReference type="InterPro" id="IPR016158">
    <property type="entry name" value="Cullin_homology"/>
</dbReference>
<dbReference type="InterPro" id="IPR059120">
    <property type="entry name" value="Cullin-like_AB"/>
</dbReference>
<dbReference type="InterPro" id="IPR000340">
    <property type="entry name" value="Dual-sp_phosphatase_cat-dom"/>
</dbReference>
<evidence type="ECO:0000259" key="4">
    <source>
        <dbReference type="PROSITE" id="PS50069"/>
    </source>
</evidence>
<dbReference type="Gene3D" id="3.90.190.10">
    <property type="entry name" value="Protein tyrosine phosphatase superfamily"/>
    <property type="match status" value="1"/>
</dbReference>
<organism evidence="5">
    <name type="scientific">Arcella intermedia</name>
    <dbReference type="NCBI Taxonomy" id="1963864"/>
    <lineage>
        <taxon>Eukaryota</taxon>
        <taxon>Amoebozoa</taxon>
        <taxon>Tubulinea</taxon>
        <taxon>Elardia</taxon>
        <taxon>Arcellinida</taxon>
        <taxon>Sphaerothecina</taxon>
        <taxon>Arcellidae</taxon>
        <taxon>Arcella</taxon>
    </lineage>
</organism>
<dbReference type="InterPro" id="IPR036317">
    <property type="entry name" value="Cullin_homology_sf"/>
</dbReference>
<feature type="domain" description="Cullin family profile" evidence="4">
    <location>
        <begin position="353"/>
        <end position="533"/>
    </location>
</feature>
<dbReference type="InterPro" id="IPR045093">
    <property type="entry name" value="Cullin"/>
</dbReference>
<evidence type="ECO:0000259" key="3">
    <source>
        <dbReference type="PROSITE" id="PS50056"/>
    </source>
</evidence>
<proteinExistence type="inferred from homology"/>
<dbReference type="CDD" id="cd14498">
    <property type="entry name" value="DSP"/>
    <property type="match status" value="1"/>
</dbReference>
<dbReference type="PROSITE" id="PS50069">
    <property type="entry name" value="CULLIN_2"/>
    <property type="match status" value="1"/>
</dbReference>
<evidence type="ECO:0000313" key="5">
    <source>
        <dbReference type="EMBL" id="NDV30467.1"/>
    </source>
</evidence>